<keyword evidence="3" id="KW-0732">Signal</keyword>
<evidence type="ECO:0000313" key="5">
    <source>
        <dbReference type="EMBL" id="GAG43801.1"/>
    </source>
</evidence>
<dbReference type="GO" id="GO:0005576">
    <property type="term" value="C:extracellular region"/>
    <property type="evidence" value="ECO:0007669"/>
    <property type="project" value="UniProtKB-SubCell"/>
</dbReference>
<reference evidence="5" key="1">
    <citation type="journal article" date="2014" name="Front. Microbiol.">
        <title>High frequency of phylogenetically diverse reductive dehalogenase-homologous genes in deep subseafloor sedimentary metagenomes.</title>
        <authorList>
            <person name="Kawai M."/>
            <person name="Futagami T."/>
            <person name="Toyoda A."/>
            <person name="Takaki Y."/>
            <person name="Nishi S."/>
            <person name="Hori S."/>
            <person name="Arai W."/>
            <person name="Tsubouchi T."/>
            <person name="Morono Y."/>
            <person name="Uchiyama I."/>
            <person name="Ito T."/>
            <person name="Fujiyama A."/>
            <person name="Inagaki F."/>
            <person name="Takami H."/>
        </authorList>
    </citation>
    <scope>NUCLEOTIDE SEQUENCE</scope>
    <source>
        <strain evidence="5">Expedition CK06-06</strain>
    </source>
</reference>
<dbReference type="EMBL" id="BARS01052586">
    <property type="protein sequence ID" value="GAG43801.1"/>
    <property type="molecule type" value="Genomic_DNA"/>
</dbReference>
<dbReference type="SUPFAM" id="SSF117074">
    <property type="entry name" value="Hypothetical protein PA1324"/>
    <property type="match status" value="1"/>
</dbReference>
<protein>
    <recommendedName>
        <fullName evidence="4">SD-repeat containing protein B domain-containing protein</fullName>
    </recommendedName>
</protein>
<feature type="non-terminal residue" evidence="5">
    <location>
        <position position="230"/>
    </location>
</feature>
<dbReference type="Pfam" id="PF17210">
    <property type="entry name" value="SdrD_B"/>
    <property type="match status" value="1"/>
</dbReference>
<keyword evidence="2" id="KW-0964">Secreted</keyword>
<dbReference type="InterPro" id="IPR033764">
    <property type="entry name" value="Sdr_B"/>
</dbReference>
<name>X0Z5L1_9ZZZZ</name>
<comment type="subcellular location">
    <subcellularLocation>
        <location evidence="1">Secreted</location>
    </subcellularLocation>
</comment>
<feature type="domain" description="SD-repeat containing protein B" evidence="4">
    <location>
        <begin position="52"/>
        <end position="117"/>
    </location>
</feature>
<organism evidence="5">
    <name type="scientific">marine sediment metagenome</name>
    <dbReference type="NCBI Taxonomy" id="412755"/>
    <lineage>
        <taxon>unclassified sequences</taxon>
        <taxon>metagenomes</taxon>
        <taxon>ecological metagenomes</taxon>
    </lineage>
</organism>
<feature type="non-terminal residue" evidence="5">
    <location>
        <position position="1"/>
    </location>
</feature>
<evidence type="ECO:0000256" key="2">
    <source>
        <dbReference type="ARBA" id="ARBA00022525"/>
    </source>
</evidence>
<dbReference type="Gene3D" id="2.60.40.10">
    <property type="entry name" value="Immunoglobulins"/>
    <property type="match status" value="1"/>
</dbReference>
<evidence type="ECO:0000256" key="3">
    <source>
        <dbReference type="ARBA" id="ARBA00022729"/>
    </source>
</evidence>
<comment type="caution">
    <text evidence="5">The sequence shown here is derived from an EMBL/GenBank/DDBJ whole genome shotgun (WGS) entry which is preliminary data.</text>
</comment>
<gene>
    <name evidence="5" type="ORF">S01H1_78162</name>
</gene>
<dbReference type="InterPro" id="IPR013783">
    <property type="entry name" value="Ig-like_fold"/>
</dbReference>
<sequence length="230" mass="24163">GRINRIRITAIGTARAPDVRHEQNQGFRETIISSEVTVTRNRPVRAAYIRGVVFNDYNSDGDQDSGEHGLAGVTVRLNTGARKLTTASGQYAFRVDPGTYTVTETDPSGYNSTTPNAVVVTATKGAVVMANFGDRAIGGYGTILGGVELWADEGGGLEPTHDGVPGVEIYLNSGQRDTTNNLGVFSFLVPVLSYTVTMVVPPGFAAVGPLSVDKTLGAEGDTALVLFGLV</sequence>
<accession>X0Z5L1</accession>
<evidence type="ECO:0000256" key="1">
    <source>
        <dbReference type="ARBA" id="ARBA00004613"/>
    </source>
</evidence>
<dbReference type="AlphaFoldDB" id="X0Z5L1"/>
<proteinExistence type="predicted"/>
<evidence type="ECO:0000259" key="4">
    <source>
        <dbReference type="Pfam" id="PF17210"/>
    </source>
</evidence>